<accession>A0A2T6G290</accession>
<evidence type="ECO:0000256" key="1">
    <source>
        <dbReference type="ARBA" id="ARBA00009437"/>
    </source>
</evidence>
<dbReference type="CDD" id="cd05466">
    <property type="entry name" value="PBP2_LTTR_substrate"/>
    <property type="match status" value="1"/>
</dbReference>
<evidence type="ECO:0000256" key="3">
    <source>
        <dbReference type="ARBA" id="ARBA00023163"/>
    </source>
</evidence>
<evidence type="ECO:0000256" key="2">
    <source>
        <dbReference type="ARBA" id="ARBA00023015"/>
    </source>
</evidence>
<evidence type="ECO:0000313" key="5">
    <source>
        <dbReference type="EMBL" id="PUA38287.1"/>
    </source>
</evidence>
<keyword evidence="2" id="KW-0805">Transcription regulation</keyword>
<evidence type="ECO:0000259" key="4">
    <source>
        <dbReference type="Pfam" id="PF03466"/>
    </source>
</evidence>
<reference evidence="5 6" key="1">
    <citation type="submission" date="2018-03" db="EMBL/GenBank/DDBJ databases">
        <title>Genome sequence of Paenibacillus elgii strain AC13 an antimicrobial compound producing bacteria.</title>
        <authorList>
            <person name="Kurokawa A.S."/>
            <person name="Araujo J.F."/>
            <person name="Costa R.A."/>
            <person name="Ortega D.B."/>
            <person name="Pires A.S."/>
            <person name="Pappas G.J.Jr."/>
            <person name="Franco O.L."/>
            <person name="Barreto C."/>
            <person name="Magalhaes B.S."/>
            <person name="Kruger R.H."/>
        </authorList>
    </citation>
    <scope>NUCLEOTIDE SEQUENCE [LARGE SCALE GENOMIC DNA]</scope>
    <source>
        <strain evidence="5 6">AC13</strain>
    </source>
</reference>
<comment type="similarity">
    <text evidence="1">Belongs to the LysR transcriptional regulatory family.</text>
</comment>
<dbReference type="SUPFAM" id="SSF53850">
    <property type="entry name" value="Periplasmic binding protein-like II"/>
    <property type="match status" value="1"/>
</dbReference>
<dbReference type="AlphaFoldDB" id="A0A2T6G290"/>
<dbReference type="GO" id="GO:0000976">
    <property type="term" value="F:transcription cis-regulatory region binding"/>
    <property type="evidence" value="ECO:0007669"/>
    <property type="project" value="TreeGrafter"/>
</dbReference>
<dbReference type="RefSeq" id="WP_108532103.1">
    <property type="nucleotide sequence ID" value="NZ_PYHP01000041.1"/>
</dbReference>
<dbReference type="Gene3D" id="3.40.190.10">
    <property type="entry name" value="Periplasmic binding protein-like II"/>
    <property type="match status" value="1"/>
</dbReference>
<feature type="domain" description="LysR substrate-binding" evidence="4">
    <location>
        <begin position="4"/>
        <end position="99"/>
    </location>
</feature>
<proteinExistence type="inferred from homology"/>
<dbReference type="PANTHER" id="PTHR30126">
    <property type="entry name" value="HTH-TYPE TRANSCRIPTIONAL REGULATOR"/>
    <property type="match status" value="1"/>
</dbReference>
<protein>
    <recommendedName>
        <fullName evidence="4">LysR substrate-binding domain-containing protein</fullName>
    </recommendedName>
</protein>
<comment type="caution">
    <text evidence="5">The sequence shown here is derived from an EMBL/GenBank/DDBJ whole genome shotgun (WGS) entry which is preliminary data.</text>
</comment>
<dbReference type="GO" id="GO:0006355">
    <property type="term" value="P:regulation of DNA-templated transcription"/>
    <property type="evidence" value="ECO:0007669"/>
    <property type="project" value="TreeGrafter"/>
</dbReference>
<dbReference type="EMBL" id="PYHP01000041">
    <property type="protein sequence ID" value="PUA38287.1"/>
    <property type="molecule type" value="Genomic_DNA"/>
</dbReference>
<dbReference type="Proteomes" id="UP000244184">
    <property type="component" value="Unassembled WGS sequence"/>
</dbReference>
<dbReference type="InterPro" id="IPR005119">
    <property type="entry name" value="LysR_subst-bd"/>
</dbReference>
<dbReference type="PANTHER" id="PTHR30126:SF64">
    <property type="entry name" value="HTH-TYPE TRANSCRIPTIONAL REGULATOR CITR"/>
    <property type="match status" value="1"/>
</dbReference>
<organism evidence="5 6">
    <name type="scientific">Paenibacillus elgii</name>
    <dbReference type="NCBI Taxonomy" id="189691"/>
    <lineage>
        <taxon>Bacteria</taxon>
        <taxon>Bacillati</taxon>
        <taxon>Bacillota</taxon>
        <taxon>Bacilli</taxon>
        <taxon>Bacillales</taxon>
        <taxon>Paenibacillaceae</taxon>
        <taxon>Paenibacillus</taxon>
    </lineage>
</organism>
<sequence length="99" mass="10780">MVSAKKPMGWAELSSYPVIMLERGSSSRASVDYFVESQGIVLRPEIELGSLDLLLQFAQAGLGAACIIRDFARNELGQGQVVELLQKSPIPPRKVGLIH</sequence>
<evidence type="ECO:0000313" key="6">
    <source>
        <dbReference type="Proteomes" id="UP000244184"/>
    </source>
</evidence>
<name>A0A2T6G290_9BACL</name>
<gene>
    <name evidence="5" type="ORF">C8Z91_15625</name>
</gene>
<dbReference type="Pfam" id="PF03466">
    <property type="entry name" value="LysR_substrate"/>
    <property type="match status" value="1"/>
</dbReference>
<keyword evidence="3" id="KW-0804">Transcription</keyword>